<evidence type="ECO:0000259" key="7">
    <source>
        <dbReference type="PROSITE" id="PS50968"/>
    </source>
</evidence>
<dbReference type="GO" id="GO:0016407">
    <property type="term" value="F:acetyltransferase activity"/>
    <property type="evidence" value="ECO:0007669"/>
    <property type="project" value="TreeGrafter"/>
</dbReference>
<accession>A0A0A2WSB4</accession>
<dbReference type="InterPro" id="IPR000089">
    <property type="entry name" value="Biotin_lipoyl"/>
</dbReference>
<keyword evidence="3" id="KW-0808">Transferase</keyword>
<dbReference type="Pfam" id="PF00364">
    <property type="entry name" value="Biotin_lipoyl"/>
    <property type="match status" value="1"/>
</dbReference>
<feature type="domain" description="Peripheral subunit-binding (PSBD)" evidence="8">
    <location>
        <begin position="100"/>
        <end position="137"/>
    </location>
</feature>
<dbReference type="GO" id="GO:0005737">
    <property type="term" value="C:cytoplasm"/>
    <property type="evidence" value="ECO:0007669"/>
    <property type="project" value="TreeGrafter"/>
</dbReference>
<dbReference type="SUPFAM" id="SSF47005">
    <property type="entry name" value="Peripheral subunit-binding domain of 2-oxo acid dehydrogenase complex"/>
    <property type="match status" value="1"/>
</dbReference>
<reference evidence="9 10" key="1">
    <citation type="journal article" date="2015" name="Genome Announc.">
        <title>Draft Genome Sequence of the Thermophile Thermus filiformis ATCC 43280, Producer of Carotenoid-(Di)glucoside-Branched Fatty Acid (Di)esters and Source of Hyperthermostable Enzymes of Biotechnological Interest.</title>
        <authorList>
            <person name="Mandelli F."/>
            <person name="Oliveira Ramires B."/>
            <person name="Couger M.B."/>
            <person name="Paixao D.A."/>
            <person name="Camilo C.M."/>
            <person name="Polikarpov I."/>
            <person name="Prade R."/>
            <person name="Riano-Pachon D.M."/>
            <person name="Squina F.M."/>
        </authorList>
    </citation>
    <scope>NUCLEOTIDE SEQUENCE [LARGE SCALE GENOMIC DNA]</scope>
    <source>
        <strain evidence="9 10">ATCC 43280</strain>
    </source>
</reference>
<dbReference type="STRING" id="276.THFILI_09215"/>
<dbReference type="Gene3D" id="4.10.320.10">
    <property type="entry name" value="E3-binding domain"/>
    <property type="match status" value="1"/>
</dbReference>
<protein>
    <recommendedName>
        <fullName evidence="11">Dihydrolipoamide succinyltransferase</fullName>
    </recommendedName>
</protein>
<dbReference type="PROSITE" id="PS51826">
    <property type="entry name" value="PSBD"/>
    <property type="match status" value="1"/>
</dbReference>
<evidence type="ECO:0000256" key="3">
    <source>
        <dbReference type="ARBA" id="ARBA00022679"/>
    </source>
</evidence>
<feature type="compositionally biased region" description="Low complexity" evidence="6">
    <location>
        <begin position="139"/>
        <end position="149"/>
    </location>
</feature>
<dbReference type="AlphaFoldDB" id="A0A0A2WSB4"/>
<feature type="region of interest" description="Disordered" evidence="6">
    <location>
        <begin position="78"/>
        <end position="100"/>
    </location>
</feature>
<dbReference type="SUPFAM" id="SSF51230">
    <property type="entry name" value="Single hybrid motif"/>
    <property type="match status" value="1"/>
</dbReference>
<dbReference type="Pfam" id="PF02817">
    <property type="entry name" value="E3_binding"/>
    <property type="match status" value="1"/>
</dbReference>
<comment type="caution">
    <text evidence="9">The sequence shown here is derived from an EMBL/GenBank/DDBJ whole genome shotgun (WGS) entry which is preliminary data.</text>
</comment>
<dbReference type="Gene3D" id="2.40.50.100">
    <property type="match status" value="1"/>
</dbReference>
<evidence type="ECO:0000256" key="1">
    <source>
        <dbReference type="ARBA" id="ARBA00001938"/>
    </source>
</evidence>
<dbReference type="InterPro" id="IPR011053">
    <property type="entry name" value="Single_hybrid_motif"/>
</dbReference>
<dbReference type="EMBL" id="JPSL02000040">
    <property type="protein sequence ID" value="KGQ21642.2"/>
    <property type="molecule type" value="Genomic_DNA"/>
</dbReference>
<gene>
    <name evidence="9" type="ORF">THFILI_09215</name>
</gene>
<evidence type="ECO:0000313" key="9">
    <source>
        <dbReference type="EMBL" id="KGQ21642.2"/>
    </source>
</evidence>
<keyword evidence="5" id="KW-0012">Acyltransferase</keyword>
<dbReference type="GO" id="GO:0031405">
    <property type="term" value="F:lipoic acid binding"/>
    <property type="evidence" value="ECO:0007669"/>
    <property type="project" value="TreeGrafter"/>
</dbReference>
<dbReference type="InterPro" id="IPR050743">
    <property type="entry name" value="2-oxoacid_DH_E2_comp"/>
</dbReference>
<evidence type="ECO:0000256" key="2">
    <source>
        <dbReference type="ARBA" id="ARBA00007317"/>
    </source>
</evidence>
<feature type="region of interest" description="Disordered" evidence="6">
    <location>
        <begin position="135"/>
        <end position="156"/>
    </location>
</feature>
<evidence type="ECO:0000256" key="5">
    <source>
        <dbReference type="ARBA" id="ARBA00023315"/>
    </source>
</evidence>
<dbReference type="InterPro" id="IPR003016">
    <property type="entry name" value="2-oxoA_DH_lipoyl-BS"/>
</dbReference>
<keyword evidence="10" id="KW-1185">Reference proteome</keyword>
<sequence length="156" mass="16508">MEELKVPSVGESIVEVEIGAWLKKEGEGFAQDEPLVELITDKATLELPAPFPGVLSRILKRTGEVARVGEAIALLEAKAASAPGPQPQPPAEPAREEGPLAMPAAERLMQQKGVAKEEVQGTGLGGRILKEDVERHLAQKASQAAPSPAREGMTFS</sequence>
<dbReference type="InterPro" id="IPR004167">
    <property type="entry name" value="PSBD"/>
</dbReference>
<dbReference type="PROSITE" id="PS00189">
    <property type="entry name" value="LIPOYL"/>
    <property type="match status" value="1"/>
</dbReference>
<comment type="cofactor">
    <cofactor evidence="1">
        <name>(R)-lipoate</name>
        <dbReference type="ChEBI" id="CHEBI:83088"/>
    </cofactor>
</comment>
<dbReference type="PANTHER" id="PTHR43178:SF5">
    <property type="entry name" value="LIPOAMIDE ACYLTRANSFERASE COMPONENT OF BRANCHED-CHAIN ALPHA-KETO ACID DEHYDROGENASE COMPLEX, MITOCHONDRIAL"/>
    <property type="match status" value="1"/>
</dbReference>
<evidence type="ECO:0000259" key="8">
    <source>
        <dbReference type="PROSITE" id="PS51826"/>
    </source>
</evidence>
<dbReference type="CDD" id="cd06849">
    <property type="entry name" value="lipoyl_domain"/>
    <property type="match status" value="1"/>
</dbReference>
<dbReference type="PANTHER" id="PTHR43178">
    <property type="entry name" value="DIHYDROLIPOAMIDE ACETYLTRANSFERASE COMPONENT OF PYRUVATE DEHYDROGENASE COMPLEX"/>
    <property type="match status" value="1"/>
</dbReference>
<name>A0A0A2WSB4_THEFI</name>
<proteinExistence type="inferred from homology"/>
<feature type="domain" description="Lipoyl-binding" evidence="7">
    <location>
        <begin position="1"/>
        <end position="76"/>
    </location>
</feature>
<organism evidence="9 10">
    <name type="scientific">Thermus filiformis</name>
    <dbReference type="NCBI Taxonomy" id="276"/>
    <lineage>
        <taxon>Bacteria</taxon>
        <taxon>Thermotogati</taxon>
        <taxon>Deinococcota</taxon>
        <taxon>Deinococci</taxon>
        <taxon>Thermales</taxon>
        <taxon>Thermaceae</taxon>
        <taxon>Thermus</taxon>
    </lineage>
</organism>
<evidence type="ECO:0008006" key="11">
    <source>
        <dbReference type="Google" id="ProtNLM"/>
    </source>
</evidence>
<comment type="similarity">
    <text evidence="2">Belongs to the 2-oxoacid dehydrogenase family.</text>
</comment>
<evidence type="ECO:0000256" key="6">
    <source>
        <dbReference type="SAM" id="MobiDB-lite"/>
    </source>
</evidence>
<dbReference type="InterPro" id="IPR036625">
    <property type="entry name" value="E3-bd_dom_sf"/>
</dbReference>
<keyword evidence="4" id="KW-0450">Lipoyl</keyword>
<evidence type="ECO:0000313" key="10">
    <source>
        <dbReference type="Proteomes" id="UP000030364"/>
    </source>
</evidence>
<evidence type="ECO:0000256" key="4">
    <source>
        <dbReference type="ARBA" id="ARBA00022823"/>
    </source>
</evidence>
<dbReference type="Proteomes" id="UP000030364">
    <property type="component" value="Unassembled WGS sequence"/>
</dbReference>
<dbReference type="PROSITE" id="PS50968">
    <property type="entry name" value="BIOTINYL_LIPOYL"/>
    <property type="match status" value="1"/>
</dbReference>